<feature type="domain" description="Multi-ubiquitin" evidence="1">
    <location>
        <begin position="17"/>
        <end position="82"/>
    </location>
</feature>
<dbReference type="EMBL" id="CP159218">
    <property type="protein sequence ID" value="XCG64715.1"/>
    <property type="molecule type" value="Genomic_DNA"/>
</dbReference>
<gene>
    <name evidence="2" type="ORF">ABLG96_05175</name>
</gene>
<reference evidence="2" key="1">
    <citation type="submission" date="2024-05" db="EMBL/GenBank/DDBJ databases">
        <authorList>
            <person name="Cai S.Y."/>
            <person name="Jin L.M."/>
            <person name="Li H.R."/>
        </authorList>
    </citation>
    <scope>NUCLEOTIDE SEQUENCE</scope>
    <source>
        <strain evidence="2">A5-74</strain>
    </source>
</reference>
<dbReference type="Pfam" id="PF14452">
    <property type="entry name" value="Multi_ubiq"/>
    <property type="match status" value="1"/>
</dbReference>
<name>A0AAU8DQW8_9ACTN</name>
<evidence type="ECO:0000259" key="1">
    <source>
        <dbReference type="Pfam" id="PF14452"/>
    </source>
</evidence>
<organism evidence="2">
    <name type="scientific">Nakamurella sp. A5-74</name>
    <dbReference type="NCBI Taxonomy" id="3158264"/>
    <lineage>
        <taxon>Bacteria</taxon>
        <taxon>Bacillati</taxon>
        <taxon>Actinomycetota</taxon>
        <taxon>Actinomycetes</taxon>
        <taxon>Nakamurellales</taxon>
        <taxon>Nakamurellaceae</taxon>
        <taxon>Nakamurella</taxon>
    </lineage>
</organism>
<accession>A0AAU8DQW8</accession>
<dbReference type="InterPro" id="IPR027802">
    <property type="entry name" value="Multi-ubiquitin_dom"/>
</dbReference>
<dbReference type="RefSeq" id="WP_353650328.1">
    <property type="nucleotide sequence ID" value="NZ_CP159218.1"/>
</dbReference>
<dbReference type="AlphaFoldDB" id="A0AAU8DQW8"/>
<sequence>MTAVETSRDKGKTKYETFIVNTRSHEWADKDITFEQVVELAFPGQPYDPAGTTVEYSRGHGSDKSLRPGGSVHVKDGMVFDVEPANRS</sequence>
<proteinExistence type="predicted"/>
<evidence type="ECO:0000313" key="2">
    <source>
        <dbReference type="EMBL" id="XCG64715.1"/>
    </source>
</evidence>
<protein>
    <submittedName>
        <fullName evidence="2">Multiubiquitin domain-containing protein</fullName>
    </submittedName>
</protein>